<keyword evidence="3" id="KW-1185">Reference proteome</keyword>
<proteinExistence type="predicted"/>
<dbReference type="Pfam" id="PF13320">
    <property type="entry name" value="GH123_cat"/>
    <property type="match status" value="1"/>
</dbReference>
<dbReference type="OrthoDB" id="197680at2"/>
<dbReference type="Proteomes" id="UP000325218">
    <property type="component" value="Unassembled WGS sequence"/>
</dbReference>
<dbReference type="RefSeq" id="WP_148450315.1">
    <property type="nucleotide sequence ID" value="NZ_VSDO01000001.1"/>
</dbReference>
<dbReference type="EMBL" id="VSDO01000001">
    <property type="protein sequence ID" value="TYA14721.1"/>
    <property type="molecule type" value="Genomic_DNA"/>
</dbReference>
<dbReference type="InterPro" id="IPR025150">
    <property type="entry name" value="GH123_cat"/>
</dbReference>
<name>A0A5D0CXL4_9BACL</name>
<organism evidence="2 3">
    <name type="scientific">Paenibacillus faecis</name>
    <dbReference type="NCBI Taxonomy" id="862114"/>
    <lineage>
        <taxon>Bacteria</taxon>
        <taxon>Bacillati</taxon>
        <taxon>Bacillota</taxon>
        <taxon>Bacilli</taxon>
        <taxon>Bacillales</taxon>
        <taxon>Paenibacillaceae</taxon>
        <taxon>Paenibacillus</taxon>
    </lineage>
</organism>
<dbReference type="AlphaFoldDB" id="A0A5D0CXL4"/>
<accession>A0A5D0CXL4</accession>
<evidence type="ECO:0000259" key="1">
    <source>
        <dbReference type="Pfam" id="PF13320"/>
    </source>
</evidence>
<feature type="domain" description="Glycoside hydrolase 123 catalytic" evidence="1">
    <location>
        <begin position="183"/>
        <end position="521"/>
    </location>
</feature>
<protein>
    <submittedName>
        <fullName evidence="2">DUF4091 domain-containing protein</fullName>
    </submittedName>
</protein>
<comment type="caution">
    <text evidence="2">The sequence shown here is derived from an EMBL/GenBank/DDBJ whole genome shotgun (WGS) entry which is preliminary data.</text>
</comment>
<reference evidence="2 3" key="1">
    <citation type="submission" date="2019-08" db="EMBL/GenBank/DDBJ databases">
        <title>Genome sequencing of Paenibacillus faecis DSM 23593(T).</title>
        <authorList>
            <person name="Kook J.-K."/>
            <person name="Park S.-N."/>
            <person name="Lim Y.K."/>
        </authorList>
    </citation>
    <scope>NUCLEOTIDE SEQUENCE [LARGE SCALE GENOMIC DNA]</scope>
    <source>
        <strain evidence="2 3">DSM 23593</strain>
    </source>
</reference>
<evidence type="ECO:0000313" key="2">
    <source>
        <dbReference type="EMBL" id="TYA14721.1"/>
    </source>
</evidence>
<gene>
    <name evidence="2" type="ORF">FRY98_03320</name>
</gene>
<sequence length="582" mass="66999">MLFGLQSMYYKYIRGVNPWDQTARETSVKRMELVCCRGDSASLQVVAGAEEDFLLTVGTETLFWKGGPLPVVRIQVELDEAAKALQPEVRLIGLVRDDDGGRKSDVLLDQSSIHVAARNLQQVFVEIHVGAQAQPGRYSGVIRLFRHTMFEDEVPVGELSFGLTVLQRRLPAPEQYRFYLDLWQHNANIARKYDVRLWSDAHFAIIERYLESLGNLGQKAASLVVSEIPWSGQGSHMDDDPSDLFEYNIVSVIRRADGTFSYDYRAMDRYIELAERYGIKEEIELFGLLNVWETQDGVYGSPVSDYPDGIRLRYFDERTGTFRFMRKRGELEHYIRALEEHLRSLRVCERVRVMADEPADLALFNERLQALRQAAPSFKLKVAINHSEFISAKLDGIRDYVPKLTCAFEEFNELRRRKPDIGGKLLYYVCNNPRRPNTLIGSPALESRIIPWLAARLELDGFLRWNYTVWPDRPLESIQYRPQFWPAGDTNFVYPGKDGGPMLSLRYKWLQRGIRDYELMRQMRAEGLGEAVDRLLDGVFRFTDEELGTRSLNEPAEALYSLDPTEYDRLFALLQAAEEGGE</sequence>
<evidence type="ECO:0000313" key="3">
    <source>
        <dbReference type="Proteomes" id="UP000325218"/>
    </source>
</evidence>